<keyword evidence="4" id="KW-1185">Reference proteome</keyword>
<dbReference type="Pfam" id="PF12556">
    <property type="entry name" value="CobS_N"/>
    <property type="match status" value="1"/>
</dbReference>
<accession>A0A7R6PI34</accession>
<dbReference type="InterPro" id="IPR050764">
    <property type="entry name" value="CbbQ/NirQ/NorQ/GpvN"/>
</dbReference>
<dbReference type="GO" id="GO:0005524">
    <property type="term" value="F:ATP binding"/>
    <property type="evidence" value="ECO:0007669"/>
    <property type="project" value="InterPro"/>
</dbReference>
<dbReference type="EC" id="6.6.1.2" evidence="3"/>
<evidence type="ECO:0000259" key="2">
    <source>
        <dbReference type="Pfam" id="PF12556"/>
    </source>
</evidence>
<dbReference type="GO" id="GO:0051116">
    <property type="term" value="F:cobaltochelatase activity"/>
    <property type="evidence" value="ECO:0007669"/>
    <property type="project" value="UniProtKB-EC"/>
</dbReference>
<evidence type="ECO:0000313" key="3">
    <source>
        <dbReference type="EMBL" id="BBB29541.1"/>
    </source>
</evidence>
<dbReference type="SUPFAM" id="SSF52540">
    <property type="entry name" value="P-loop containing nucleoside triphosphate hydrolases"/>
    <property type="match status" value="1"/>
</dbReference>
<dbReference type="Proteomes" id="UP000595332">
    <property type="component" value="Chromosome"/>
</dbReference>
<dbReference type="RefSeq" id="WP_201350153.1">
    <property type="nucleotide sequence ID" value="NZ_AP014546.1"/>
</dbReference>
<reference evidence="3 4" key="1">
    <citation type="journal article" date="2008" name="Int. J. Syst. Evol. Microbiol.">
        <title>Neptunomonas japonica sp. nov., an Osedax japonicus symbiont-like bacterium isolated from sediment adjacent to sperm whale carcasses off Kagoshima, Japan.</title>
        <authorList>
            <person name="Miyazaki M."/>
            <person name="Nogi Y."/>
            <person name="Fujiwara Y."/>
            <person name="Kawato M."/>
            <person name="Kubokawa K."/>
            <person name="Horikoshi K."/>
        </authorList>
    </citation>
    <scope>NUCLEOTIDE SEQUENCE [LARGE SCALE GENOMIC DNA]</scope>
    <source>
        <strain evidence="3 4">JAMM 1380</strain>
    </source>
</reference>
<name>A0A7R6PI34_9GAMM</name>
<dbReference type="KEGG" id="njp:NEJAP_1589"/>
<protein>
    <submittedName>
        <fullName evidence="3">Cobaltochelatase CobS</fullName>
        <ecNumber evidence="3">6.6.1.2</ecNumber>
    </submittedName>
</protein>
<dbReference type="InterPro" id="IPR025865">
    <property type="entry name" value="CobS_N_dom"/>
</dbReference>
<dbReference type="GO" id="GO:0016887">
    <property type="term" value="F:ATP hydrolysis activity"/>
    <property type="evidence" value="ECO:0007669"/>
    <property type="project" value="InterPro"/>
</dbReference>
<feature type="domain" description="ATPase dynein-related AAA" evidence="1">
    <location>
        <begin position="64"/>
        <end position="186"/>
    </location>
</feature>
<feature type="domain" description="Cobaltochelatase subunit CobS N-terminal" evidence="2">
    <location>
        <begin position="8"/>
        <end position="37"/>
    </location>
</feature>
<dbReference type="InterPro" id="IPR027417">
    <property type="entry name" value="P-loop_NTPase"/>
</dbReference>
<keyword evidence="3" id="KW-0436">Ligase</keyword>
<proteinExistence type="predicted"/>
<dbReference type="EMBL" id="AP014546">
    <property type="protein sequence ID" value="BBB29541.1"/>
    <property type="molecule type" value="Genomic_DNA"/>
</dbReference>
<dbReference type="AlphaFoldDB" id="A0A7R6PI34"/>
<dbReference type="PANTHER" id="PTHR42759">
    <property type="entry name" value="MOXR FAMILY PROTEIN"/>
    <property type="match status" value="1"/>
</dbReference>
<organism evidence="3 4">
    <name type="scientific">Neptunomonas japonica JAMM 1380</name>
    <dbReference type="NCBI Taxonomy" id="1441457"/>
    <lineage>
        <taxon>Bacteria</taxon>
        <taxon>Pseudomonadati</taxon>
        <taxon>Pseudomonadota</taxon>
        <taxon>Gammaproteobacteria</taxon>
        <taxon>Oceanospirillales</taxon>
        <taxon>Oceanospirillaceae</taxon>
        <taxon>Neptunomonas</taxon>
    </lineage>
</organism>
<dbReference type="PANTHER" id="PTHR42759:SF1">
    <property type="entry name" value="MAGNESIUM-CHELATASE SUBUNIT CHLD"/>
    <property type="match status" value="1"/>
</dbReference>
<dbReference type="Pfam" id="PF07728">
    <property type="entry name" value="AAA_5"/>
    <property type="match status" value="1"/>
</dbReference>
<dbReference type="Gene3D" id="3.40.50.300">
    <property type="entry name" value="P-loop containing nucleotide triphosphate hydrolases"/>
    <property type="match status" value="1"/>
</dbReference>
<evidence type="ECO:0000313" key="4">
    <source>
        <dbReference type="Proteomes" id="UP000595332"/>
    </source>
</evidence>
<dbReference type="InterPro" id="IPR011704">
    <property type="entry name" value="ATPase_dyneun-rel_AAA"/>
</dbReference>
<gene>
    <name evidence="3" type="primary">cobS</name>
    <name evidence="3" type="ORF">NEJAP_1589</name>
</gene>
<sequence length="332" mass="37552">MSDIKIDQPDTTVSVREAFGIDTDLRVPAFSERDDHVPEIDTAYQFNPEVTLAILAGFSRDRRVMVQGLHGTGKSTHIEQVAARLNWPCVRINLDGHISRLDLVGKDTIILRDGKQVTEFQEGIVPWALRRPTALIFDEFDAGRPDVMFVIQRILERDGKFTLLDQNEVIHPHKQFRLFATSNTIGLGNSTGLYHGTQMINQAQMDRWNIVTTLNYLPTDDEVKIIQARVPNFDNDAGLTLVKSMIAVADMTRNSFAAGDISTLMSPRTVISWAENIEIFRDPAVAFRLSFLNKCDEAERPMIAEFFQRCFDQELTESWAHKASGVMSSEQH</sequence>
<evidence type="ECO:0000259" key="1">
    <source>
        <dbReference type="Pfam" id="PF07728"/>
    </source>
</evidence>